<proteinExistence type="predicted"/>
<comment type="caution">
    <text evidence="1">The sequence shown here is derived from an EMBL/GenBank/DDBJ whole genome shotgun (WGS) entry which is preliminary data.</text>
</comment>
<keyword evidence="2" id="KW-1185">Reference proteome</keyword>
<evidence type="ECO:0000313" key="2">
    <source>
        <dbReference type="Proteomes" id="UP001500957"/>
    </source>
</evidence>
<name>A0ABN1HCI8_9ACTN</name>
<dbReference type="Proteomes" id="UP001500957">
    <property type="component" value="Unassembled WGS sequence"/>
</dbReference>
<accession>A0ABN1HCI8</accession>
<sequence>MANKLRRPGPELSDQLRALVGLLLVLVLSICASATTCAARVDLDTQRAQTSAPISALERSAAAPGPATYVPSSAHYAPNAGERFVASVPLGDWADRQSFDLDRETAVLGGSAESGAADEWTNEQRYAEKHRNYDAPADVIHTYYILAGQTPVLVHNASCPLALPGPRQVEASWGPAHQYGHGTGPMTAIEHINYRHAFGSGFDNVSRFAQGTGARSIQGYVDEALRYGNVTQGGASIRYDLGRTIGTDQAGNPVTGIQVWVRDGYIRSAYPVAP</sequence>
<gene>
    <name evidence="1" type="ORF">GCM10009547_48130</name>
</gene>
<protein>
    <submittedName>
        <fullName evidence="1">Uncharacterized protein</fullName>
    </submittedName>
</protein>
<reference evidence="1 2" key="1">
    <citation type="journal article" date="2019" name="Int. J. Syst. Evol. Microbiol.">
        <title>The Global Catalogue of Microorganisms (GCM) 10K type strain sequencing project: providing services to taxonomists for standard genome sequencing and annotation.</title>
        <authorList>
            <consortium name="The Broad Institute Genomics Platform"/>
            <consortium name="The Broad Institute Genome Sequencing Center for Infectious Disease"/>
            <person name="Wu L."/>
            <person name="Ma J."/>
        </authorList>
    </citation>
    <scope>NUCLEOTIDE SEQUENCE [LARGE SCALE GENOMIC DNA]</scope>
    <source>
        <strain evidence="1 2">JCM 10671</strain>
    </source>
</reference>
<dbReference type="EMBL" id="BAAAHE010000056">
    <property type="protein sequence ID" value="GAA0638115.1"/>
    <property type="molecule type" value="Genomic_DNA"/>
</dbReference>
<organism evidence="1 2">
    <name type="scientific">Sporichthya brevicatena</name>
    <dbReference type="NCBI Taxonomy" id="171442"/>
    <lineage>
        <taxon>Bacteria</taxon>
        <taxon>Bacillati</taxon>
        <taxon>Actinomycetota</taxon>
        <taxon>Actinomycetes</taxon>
        <taxon>Sporichthyales</taxon>
        <taxon>Sporichthyaceae</taxon>
        <taxon>Sporichthya</taxon>
    </lineage>
</organism>
<evidence type="ECO:0000313" key="1">
    <source>
        <dbReference type="EMBL" id="GAA0638115.1"/>
    </source>
</evidence>